<dbReference type="eggNOG" id="COG3850">
    <property type="taxonomic scope" value="Bacteria"/>
</dbReference>
<evidence type="ECO:0000256" key="4">
    <source>
        <dbReference type="ARBA" id="ARBA00022519"/>
    </source>
</evidence>
<dbReference type="SUPFAM" id="SSF158472">
    <property type="entry name" value="HAMP domain-like"/>
    <property type="match status" value="1"/>
</dbReference>
<dbReference type="SUPFAM" id="SSF55874">
    <property type="entry name" value="ATPase domain of HSP90 chaperone/DNA topoisomerase II/histidine kinase"/>
    <property type="match status" value="1"/>
</dbReference>
<keyword evidence="4 14" id="KW-0997">Cell inner membrane</keyword>
<dbReference type="InterPro" id="IPR003660">
    <property type="entry name" value="HAMP_dom"/>
</dbReference>
<gene>
    <name evidence="18" type="ordered locus">HEAR1653</name>
</gene>
<keyword evidence="5" id="KW-0597">Phosphoprotein</keyword>
<dbReference type="Gene3D" id="3.30.450.40">
    <property type="match status" value="1"/>
</dbReference>
<evidence type="ECO:0000256" key="6">
    <source>
        <dbReference type="ARBA" id="ARBA00022679"/>
    </source>
</evidence>
<dbReference type="SUPFAM" id="SSF55781">
    <property type="entry name" value="GAF domain-like"/>
    <property type="match status" value="1"/>
</dbReference>
<dbReference type="PANTHER" id="PTHR24421">
    <property type="entry name" value="NITRATE/NITRITE SENSOR PROTEIN NARX-RELATED"/>
    <property type="match status" value="1"/>
</dbReference>
<dbReference type="InterPro" id="IPR029016">
    <property type="entry name" value="GAF-like_dom_sf"/>
</dbReference>
<evidence type="ECO:0000256" key="13">
    <source>
        <dbReference type="ARBA" id="ARBA00023136"/>
    </source>
</evidence>
<dbReference type="Gene3D" id="1.10.8.500">
    <property type="entry name" value="HAMP domain in histidine kinase"/>
    <property type="match status" value="1"/>
</dbReference>
<dbReference type="EC" id="2.7.13.3" evidence="14"/>
<feature type="transmembrane region" description="Helical" evidence="16">
    <location>
        <begin position="41"/>
        <end position="62"/>
    </location>
</feature>
<dbReference type="STRING" id="204773.HEAR1653"/>
<evidence type="ECO:0000256" key="5">
    <source>
        <dbReference type="ARBA" id="ARBA00022553"/>
    </source>
</evidence>
<dbReference type="OrthoDB" id="9811306at2"/>
<dbReference type="InterPro" id="IPR011712">
    <property type="entry name" value="Sig_transdc_His_kin_sub3_dim/P"/>
</dbReference>
<feature type="transmembrane region" description="Helical" evidence="16">
    <location>
        <begin position="209"/>
        <end position="231"/>
    </location>
</feature>
<dbReference type="Pfam" id="PF07730">
    <property type="entry name" value="HisKA_3"/>
    <property type="match status" value="1"/>
</dbReference>
<proteinExistence type="predicted"/>
<dbReference type="InterPro" id="IPR003594">
    <property type="entry name" value="HATPase_dom"/>
</dbReference>
<keyword evidence="12 14" id="KW-0902">Two-component regulatory system</keyword>
<keyword evidence="6 14" id="KW-0808">Transferase</keyword>
<dbReference type="InterPro" id="IPR016380">
    <property type="entry name" value="Sig_transdc_His_kin_NarX/NarQ"/>
</dbReference>
<evidence type="ECO:0000256" key="15">
    <source>
        <dbReference type="SAM" id="Coils"/>
    </source>
</evidence>
<evidence type="ECO:0000256" key="1">
    <source>
        <dbReference type="ARBA" id="ARBA00000085"/>
    </source>
</evidence>
<evidence type="ECO:0000256" key="16">
    <source>
        <dbReference type="SAM" id="Phobius"/>
    </source>
</evidence>
<dbReference type="AlphaFoldDB" id="A4G5M3"/>
<dbReference type="CDD" id="cd19408">
    <property type="entry name" value="NarX_NarQ_sensor"/>
    <property type="match status" value="1"/>
</dbReference>
<dbReference type="InterPro" id="IPR029095">
    <property type="entry name" value="NarX-like_N"/>
</dbReference>
<dbReference type="Pfam" id="PF13675">
    <property type="entry name" value="PilJ"/>
    <property type="match status" value="1"/>
</dbReference>
<dbReference type="Pfam" id="PF02518">
    <property type="entry name" value="HATPase_c"/>
    <property type="match status" value="1"/>
</dbReference>
<dbReference type="Gene3D" id="1.20.5.1930">
    <property type="match status" value="1"/>
</dbReference>
<evidence type="ECO:0000256" key="9">
    <source>
        <dbReference type="ARBA" id="ARBA00022777"/>
    </source>
</evidence>
<keyword evidence="7 16" id="KW-0812">Transmembrane</keyword>
<keyword evidence="19" id="KW-1185">Reference proteome</keyword>
<dbReference type="KEGG" id="har:HEAR1653"/>
<comment type="catalytic activity">
    <reaction evidence="1 14">
        <text>ATP + protein L-histidine = ADP + protein N-phospho-L-histidine.</text>
        <dbReference type="EC" id="2.7.13.3"/>
    </reaction>
</comment>
<dbReference type="Proteomes" id="UP000006697">
    <property type="component" value="Chromosome"/>
</dbReference>
<keyword evidence="9 14" id="KW-0418">Kinase</keyword>
<dbReference type="InterPro" id="IPR042295">
    <property type="entry name" value="NarX-like_N_sf"/>
</dbReference>
<dbReference type="GO" id="GO:0005524">
    <property type="term" value="F:ATP binding"/>
    <property type="evidence" value="ECO:0007669"/>
    <property type="project" value="UniProtKB-UniRule"/>
</dbReference>
<sequence>MAVSSLVQHRLSVPVKGMAKGKARLVMNPFSLLPQRLSNKIVAVLIGFLLLALSAIGTTLMLSWQLEGSAAAINEAGGVRMQSYRLTSVLARLLNEQIEPDELRHNAEQQIRAIDATFARLQRGDPQRPLYLPPTNNIHTVFAQVVERWDVELEPLAYAILQKAQPDRRPDWDRYLTQIDGFVADVNNLVQLIERDSETRMFWLRSWQLVLVAMALIGTVTMIYLMFLLIIQPVTRLQEGMQQMNGNKLGVRLPVESKDEFGQLTLGFNQMADRLETSYNNLENRVRQKTAELEDQNRELALLYDSAAFLQRPQPMEMLCDGFLQRITQYFQADGGSVRVLEAARDNLHMVVHQGISKELVESEHCLKVGDCLCGEAAEKKISMVHNLQQMDQAHALQCHREGFATVSIFHIYAHEQHIGFFNLHFRQPRVFDKHEHALLEALGNLLGVAIENIRLAMREREMAISEERNLVAQGLHDSIAQGLTFLNLQVQMLDDSLQKGRLKEVAEIVPALRAGVNESYEDIRELLLNFRSRLIKGDLINSLQTTIDKFRRQSGITVNFVASGDGAPLPYEQQLQIMFIVQEALSNIRKHASASKVEIRLQDNQDFSLSIHDNGGGFDADTLLSKGESHVGINIMRERAQRIHASFEVHSTPLQGTTVRLQLARAQRRAA</sequence>
<reference evidence="18 19" key="1">
    <citation type="journal article" date="2007" name="PLoS Genet.">
        <title>A tale of two oxidation states: bacterial colonization of arsenic-rich environments.</title>
        <authorList>
            <person name="Muller D."/>
            <person name="Medigue C."/>
            <person name="Koechler S."/>
            <person name="Barbe V."/>
            <person name="Barakat M."/>
            <person name="Talla E."/>
            <person name="Bonnefoy V."/>
            <person name="Krin E."/>
            <person name="Arsene-Ploetze F."/>
            <person name="Carapito C."/>
            <person name="Chandler M."/>
            <person name="Cournoyer B."/>
            <person name="Cruveiller S."/>
            <person name="Dossat C."/>
            <person name="Duval S."/>
            <person name="Heymann M."/>
            <person name="Leize E."/>
            <person name="Lieutaud A."/>
            <person name="Lievremont D."/>
            <person name="Makita Y."/>
            <person name="Mangenot S."/>
            <person name="Nitschke W."/>
            <person name="Ortet P."/>
            <person name="Perdrial N."/>
            <person name="Schoepp B."/>
            <person name="Siguier N."/>
            <person name="Simeonova D.D."/>
            <person name="Rouy Z."/>
            <person name="Segurens B."/>
            <person name="Turlin E."/>
            <person name="Vallenet D."/>
            <person name="Van Dorsselaer A."/>
            <person name="Weiss S."/>
            <person name="Weissenbach J."/>
            <person name="Lett M.C."/>
            <person name="Danchin A."/>
            <person name="Bertin P.N."/>
        </authorList>
    </citation>
    <scope>NUCLEOTIDE SEQUENCE [LARGE SCALE GENOMIC DNA]</scope>
    <source>
        <strain evidence="19">ULPAs1</strain>
    </source>
</reference>
<feature type="domain" description="HAMP" evidence="17">
    <location>
        <begin position="228"/>
        <end position="280"/>
    </location>
</feature>
<dbReference type="GO" id="GO:0046983">
    <property type="term" value="F:protein dimerization activity"/>
    <property type="evidence" value="ECO:0007669"/>
    <property type="project" value="UniProtKB-UniRule"/>
</dbReference>
<dbReference type="Pfam" id="PF00672">
    <property type="entry name" value="HAMP"/>
    <property type="match status" value="1"/>
</dbReference>
<organism evidence="18 19">
    <name type="scientific">Herminiimonas arsenicoxydans</name>
    <dbReference type="NCBI Taxonomy" id="204773"/>
    <lineage>
        <taxon>Bacteria</taxon>
        <taxon>Pseudomonadati</taxon>
        <taxon>Pseudomonadota</taxon>
        <taxon>Betaproteobacteria</taxon>
        <taxon>Burkholderiales</taxon>
        <taxon>Oxalobacteraceae</taxon>
        <taxon>Herminiimonas</taxon>
    </lineage>
</organism>
<feature type="coiled-coil region" evidence="15">
    <location>
        <begin position="272"/>
        <end position="299"/>
    </location>
</feature>
<evidence type="ECO:0000256" key="14">
    <source>
        <dbReference type="PIRNR" id="PIRNR003167"/>
    </source>
</evidence>
<evidence type="ECO:0000313" key="19">
    <source>
        <dbReference type="Proteomes" id="UP000006697"/>
    </source>
</evidence>
<dbReference type="InterPro" id="IPR050482">
    <property type="entry name" value="Sensor_HK_TwoCompSys"/>
</dbReference>
<keyword evidence="10 14" id="KW-0067">ATP-binding</keyword>
<dbReference type="PROSITE" id="PS50885">
    <property type="entry name" value="HAMP"/>
    <property type="match status" value="1"/>
</dbReference>
<keyword evidence="3 14" id="KW-1003">Cell membrane</keyword>
<evidence type="ECO:0000256" key="10">
    <source>
        <dbReference type="ARBA" id="ARBA00022840"/>
    </source>
</evidence>
<dbReference type="Pfam" id="PF13185">
    <property type="entry name" value="GAF_2"/>
    <property type="match status" value="1"/>
</dbReference>
<evidence type="ECO:0000259" key="17">
    <source>
        <dbReference type="PROSITE" id="PS50885"/>
    </source>
</evidence>
<dbReference type="SMART" id="SM00304">
    <property type="entry name" value="HAMP"/>
    <property type="match status" value="1"/>
</dbReference>
<protein>
    <recommendedName>
        <fullName evidence="14">Sensor protein</fullName>
        <ecNumber evidence="14">2.7.13.3</ecNumber>
    </recommendedName>
</protein>
<dbReference type="Gene3D" id="3.30.565.10">
    <property type="entry name" value="Histidine kinase-like ATPase, C-terminal domain"/>
    <property type="match status" value="1"/>
</dbReference>
<dbReference type="GO" id="GO:0000155">
    <property type="term" value="F:phosphorelay sensor kinase activity"/>
    <property type="evidence" value="ECO:0007669"/>
    <property type="project" value="UniProtKB-UniRule"/>
</dbReference>
<dbReference type="HOGENOM" id="CLU_000445_20_10_4"/>
<evidence type="ECO:0000256" key="12">
    <source>
        <dbReference type="ARBA" id="ARBA00023012"/>
    </source>
</evidence>
<dbReference type="EMBL" id="CU207211">
    <property type="protein sequence ID" value="CAL61810.1"/>
    <property type="molecule type" value="Genomic_DNA"/>
</dbReference>
<dbReference type="SMART" id="SM00387">
    <property type="entry name" value="HATPase_c"/>
    <property type="match status" value="1"/>
</dbReference>
<dbReference type="InterPro" id="IPR036890">
    <property type="entry name" value="HATPase_C_sf"/>
</dbReference>
<evidence type="ECO:0000256" key="8">
    <source>
        <dbReference type="ARBA" id="ARBA00022741"/>
    </source>
</evidence>
<evidence type="ECO:0000256" key="2">
    <source>
        <dbReference type="ARBA" id="ARBA00004429"/>
    </source>
</evidence>
<keyword evidence="13 14" id="KW-0472">Membrane</keyword>
<dbReference type="SMART" id="SM00065">
    <property type="entry name" value="GAF"/>
    <property type="match status" value="1"/>
</dbReference>
<dbReference type="GO" id="GO:0005886">
    <property type="term" value="C:plasma membrane"/>
    <property type="evidence" value="ECO:0007669"/>
    <property type="project" value="UniProtKB-SubCell"/>
</dbReference>
<dbReference type="PIRSF" id="PIRSF003167">
    <property type="entry name" value="STHK_NarX/NarQ"/>
    <property type="match status" value="1"/>
</dbReference>
<dbReference type="CDD" id="cd16917">
    <property type="entry name" value="HATPase_UhpB-NarQ-NarX-like"/>
    <property type="match status" value="1"/>
</dbReference>
<dbReference type="Gene3D" id="1.20.120.960">
    <property type="entry name" value="Histidine kinase NarX, sensor domain"/>
    <property type="match status" value="1"/>
</dbReference>
<evidence type="ECO:0000256" key="11">
    <source>
        <dbReference type="ARBA" id="ARBA00022989"/>
    </source>
</evidence>
<keyword evidence="8 14" id="KW-0547">Nucleotide-binding</keyword>
<comment type="subcellular location">
    <subcellularLocation>
        <location evidence="2">Cell inner membrane</location>
        <topology evidence="2">Multi-pass membrane protein</topology>
    </subcellularLocation>
</comment>
<name>A4G5M3_HERAR</name>
<accession>A4G5M3</accession>
<keyword evidence="15" id="KW-0175">Coiled coil</keyword>
<evidence type="ECO:0000313" key="18">
    <source>
        <dbReference type="EMBL" id="CAL61810.1"/>
    </source>
</evidence>
<dbReference type="CDD" id="cd06225">
    <property type="entry name" value="HAMP"/>
    <property type="match status" value="1"/>
</dbReference>
<dbReference type="PANTHER" id="PTHR24421:SF10">
    <property type="entry name" value="NITRATE_NITRITE SENSOR PROTEIN NARQ"/>
    <property type="match status" value="1"/>
</dbReference>
<keyword evidence="11 16" id="KW-1133">Transmembrane helix</keyword>
<dbReference type="InterPro" id="IPR003018">
    <property type="entry name" value="GAF"/>
</dbReference>
<evidence type="ECO:0000256" key="3">
    <source>
        <dbReference type="ARBA" id="ARBA00022475"/>
    </source>
</evidence>
<evidence type="ECO:0000256" key="7">
    <source>
        <dbReference type="ARBA" id="ARBA00022692"/>
    </source>
</evidence>